<evidence type="ECO:0000256" key="7">
    <source>
        <dbReference type="ARBA" id="ARBA00023004"/>
    </source>
</evidence>
<comment type="cofactor">
    <cofactor evidence="1">
        <name>Fe cation</name>
        <dbReference type="ChEBI" id="CHEBI:24875"/>
    </cofactor>
</comment>
<keyword evidence="8" id="KW-0585">Phenylalanine catabolism</keyword>
<gene>
    <name evidence="10" type="ORF">QCA50_009934</name>
</gene>
<dbReference type="AlphaFoldDB" id="A0AAW0FZB8"/>
<dbReference type="InterPro" id="IPR005956">
    <property type="entry name" value="4OHPhenylPyrv_dOase"/>
</dbReference>
<comment type="similarity">
    <text evidence="3">Belongs to the 4HPPD family.</text>
</comment>
<protein>
    <recommendedName>
        <fullName evidence="4">4-hydroxyphenylpyruvate dioxygenase</fullName>
        <ecNumber evidence="4">1.13.11.27</ecNumber>
    </recommendedName>
</protein>
<accession>A0AAW0FZB8</accession>
<evidence type="ECO:0000256" key="8">
    <source>
        <dbReference type="ARBA" id="ARBA00023232"/>
    </source>
</evidence>
<feature type="domain" description="VOC" evidence="9">
    <location>
        <begin position="1"/>
        <end position="97"/>
    </location>
</feature>
<evidence type="ECO:0000256" key="6">
    <source>
        <dbReference type="ARBA" id="ARBA00022878"/>
    </source>
</evidence>
<evidence type="ECO:0000256" key="3">
    <source>
        <dbReference type="ARBA" id="ARBA00005877"/>
    </source>
</evidence>
<dbReference type="PROSITE" id="PS51819">
    <property type="entry name" value="VOC"/>
    <property type="match status" value="1"/>
</dbReference>
<keyword evidence="6" id="KW-0828">Tyrosine catabolism</keyword>
<sequence length="154" mass="17084">MASSNGQVKIPINEPAKGKKKSQIEEFYDFNGGPGVQHLALRTYDILECVRLMQKRDYKKTALNYSKKSKLSKSTGSWSTTIPPQSTSSTKSTVVIAVITFYKSSPSQTMTDQPCSLKSSRDITITAFGKGTFKGLFETIEEQQRLRGTLTESD</sequence>
<evidence type="ECO:0000256" key="4">
    <source>
        <dbReference type="ARBA" id="ARBA00013222"/>
    </source>
</evidence>
<keyword evidence="11" id="KW-1185">Reference proteome</keyword>
<keyword evidence="7" id="KW-0408">Iron</keyword>
<evidence type="ECO:0000256" key="5">
    <source>
        <dbReference type="ARBA" id="ARBA00022737"/>
    </source>
</evidence>
<dbReference type="EC" id="1.13.11.27" evidence="4"/>
<dbReference type="PANTHER" id="PTHR11959:SF1">
    <property type="entry name" value="4-HYDROXYPHENYLPYRUVATE DIOXYGENASE"/>
    <property type="match status" value="1"/>
</dbReference>
<name>A0AAW0FZB8_9APHY</name>
<reference evidence="10 11" key="1">
    <citation type="submission" date="2022-09" db="EMBL/GenBank/DDBJ databases">
        <authorList>
            <person name="Palmer J.M."/>
        </authorList>
    </citation>
    <scope>NUCLEOTIDE SEQUENCE [LARGE SCALE GENOMIC DNA]</scope>
    <source>
        <strain evidence="10 11">DSM 7382</strain>
    </source>
</reference>
<comment type="caution">
    <text evidence="10">The sequence shown here is derived from an EMBL/GenBank/DDBJ whole genome shotgun (WGS) entry which is preliminary data.</text>
</comment>
<dbReference type="GO" id="GO:0006572">
    <property type="term" value="P:L-tyrosine catabolic process"/>
    <property type="evidence" value="ECO:0007669"/>
    <property type="project" value="UniProtKB-KW"/>
</dbReference>
<dbReference type="InterPro" id="IPR029068">
    <property type="entry name" value="Glyas_Bleomycin-R_OHBP_Dase"/>
</dbReference>
<dbReference type="InterPro" id="IPR037523">
    <property type="entry name" value="VOC_core"/>
</dbReference>
<evidence type="ECO:0000256" key="2">
    <source>
        <dbReference type="ARBA" id="ARBA00005162"/>
    </source>
</evidence>
<dbReference type="GO" id="GO:0006559">
    <property type="term" value="P:L-phenylalanine catabolic process"/>
    <property type="evidence" value="ECO:0007669"/>
    <property type="project" value="UniProtKB-KW"/>
</dbReference>
<dbReference type="Gene3D" id="3.10.180.10">
    <property type="entry name" value="2,3-Dihydroxybiphenyl 1,2-Dioxygenase, domain 1"/>
    <property type="match status" value="1"/>
</dbReference>
<dbReference type="GO" id="GO:0003868">
    <property type="term" value="F:4-hydroxyphenylpyruvate dioxygenase activity"/>
    <property type="evidence" value="ECO:0007669"/>
    <property type="project" value="UniProtKB-EC"/>
</dbReference>
<dbReference type="EMBL" id="JASBNA010000015">
    <property type="protein sequence ID" value="KAK7686858.1"/>
    <property type="molecule type" value="Genomic_DNA"/>
</dbReference>
<keyword evidence="5" id="KW-0677">Repeat</keyword>
<evidence type="ECO:0000259" key="9">
    <source>
        <dbReference type="PROSITE" id="PS51819"/>
    </source>
</evidence>
<dbReference type="PANTHER" id="PTHR11959">
    <property type="entry name" value="4-HYDROXYPHENYLPYRUVATE DIOXYGENASE"/>
    <property type="match status" value="1"/>
</dbReference>
<proteinExistence type="inferred from homology"/>
<dbReference type="Proteomes" id="UP001385951">
    <property type="component" value="Unassembled WGS sequence"/>
</dbReference>
<evidence type="ECO:0000256" key="1">
    <source>
        <dbReference type="ARBA" id="ARBA00001962"/>
    </source>
</evidence>
<organism evidence="10 11">
    <name type="scientific">Cerrena zonata</name>
    <dbReference type="NCBI Taxonomy" id="2478898"/>
    <lineage>
        <taxon>Eukaryota</taxon>
        <taxon>Fungi</taxon>
        <taxon>Dikarya</taxon>
        <taxon>Basidiomycota</taxon>
        <taxon>Agaricomycotina</taxon>
        <taxon>Agaricomycetes</taxon>
        <taxon>Polyporales</taxon>
        <taxon>Cerrenaceae</taxon>
        <taxon>Cerrena</taxon>
    </lineage>
</organism>
<comment type="pathway">
    <text evidence="2">Amino-acid degradation; L-phenylalanine degradation; acetoacetate and fumarate from L-phenylalanine: step 3/6.</text>
</comment>
<evidence type="ECO:0000313" key="11">
    <source>
        <dbReference type="Proteomes" id="UP001385951"/>
    </source>
</evidence>
<dbReference type="SUPFAM" id="SSF54593">
    <property type="entry name" value="Glyoxalase/Bleomycin resistance protein/Dihydroxybiphenyl dioxygenase"/>
    <property type="match status" value="1"/>
</dbReference>
<evidence type="ECO:0000313" key="10">
    <source>
        <dbReference type="EMBL" id="KAK7686858.1"/>
    </source>
</evidence>